<dbReference type="EMBL" id="GBXM01092027">
    <property type="protein sequence ID" value="JAH16550.1"/>
    <property type="molecule type" value="Transcribed_RNA"/>
</dbReference>
<organism evidence="1">
    <name type="scientific">Anguilla anguilla</name>
    <name type="common">European freshwater eel</name>
    <name type="synonym">Muraena anguilla</name>
    <dbReference type="NCBI Taxonomy" id="7936"/>
    <lineage>
        <taxon>Eukaryota</taxon>
        <taxon>Metazoa</taxon>
        <taxon>Chordata</taxon>
        <taxon>Craniata</taxon>
        <taxon>Vertebrata</taxon>
        <taxon>Euteleostomi</taxon>
        <taxon>Actinopterygii</taxon>
        <taxon>Neopterygii</taxon>
        <taxon>Teleostei</taxon>
        <taxon>Anguilliformes</taxon>
        <taxon>Anguillidae</taxon>
        <taxon>Anguilla</taxon>
    </lineage>
</organism>
<sequence length="43" mass="5173">MQSDIPLHTDFKQSHRKLAKNQLQINQFNPYYFSNPSFVVQMM</sequence>
<proteinExistence type="predicted"/>
<protein>
    <submittedName>
        <fullName evidence="1">Uncharacterized protein</fullName>
    </submittedName>
</protein>
<reference evidence="1" key="1">
    <citation type="submission" date="2014-11" db="EMBL/GenBank/DDBJ databases">
        <authorList>
            <person name="Amaro Gonzalez C."/>
        </authorList>
    </citation>
    <scope>NUCLEOTIDE SEQUENCE</scope>
</reference>
<name>A0A0E9QJM1_ANGAN</name>
<evidence type="ECO:0000313" key="1">
    <source>
        <dbReference type="EMBL" id="JAH16550.1"/>
    </source>
</evidence>
<reference evidence="1" key="2">
    <citation type="journal article" date="2015" name="Fish Shellfish Immunol.">
        <title>Early steps in the European eel (Anguilla anguilla)-Vibrio vulnificus interaction in the gills: Role of the RtxA13 toxin.</title>
        <authorList>
            <person name="Callol A."/>
            <person name="Pajuelo D."/>
            <person name="Ebbesson L."/>
            <person name="Teles M."/>
            <person name="MacKenzie S."/>
            <person name="Amaro C."/>
        </authorList>
    </citation>
    <scope>NUCLEOTIDE SEQUENCE</scope>
</reference>
<dbReference type="AlphaFoldDB" id="A0A0E9QJM1"/>
<accession>A0A0E9QJM1</accession>